<dbReference type="Proteomes" id="UP000095591">
    <property type="component" value="Unassembled WGS sequence"/>
</dbReference>
<evidence type="ECO:0000313" key="2">
    <source>
        <dbReference type="Proteomes" id="UP000095591"/>
    </source>
</evidence>
<accession>A0A173V760</accession>
<dbReference type="AlphaFoldDB" id="A0A173V760"/>
<name>A0A173V760_PARDI</name>
<sequence length="106" mass="12907">MEDYREIILDRRTKIIKDNNPIFIVYKMMRKIPYRSCIGTMRYRWFEVSRVYSDTVMEEYNMCQRLDPNTTYGDVLVGILNERASKNMRKRRLSMKGDNLLNPKLW</sequence>
<gene>
    <name evidence="1" type="ORF">ERS852429_02609</name>
</gene>
<dbReference type="EMBL" id="CYXP01000006">
    <property type="protein sequence ID" value="CUN22107.1"/>
    <property type="molecule type" value="Genomic_DNA"/>
</dbReference>
<reference evidence="1 2" key="1">
    <citation type="submission" date="2015-09" db="EMBL/GenBank/DDBJ databases">
        <authorList>
            <consortium name="Pathogen Informatics"/>
        </authorList>
    </citation>
    <scope>NUCLEOTIDE SEQUENCE [LARGE SCALE GENOMIC DNA]</scope>
    <source>
        <strain evidence="1 2">2789STDY5608872</strain>
    </source>
</reference>
<evidence type="ECO:0000313" key="1">
    <source>
        <dbReference type="EMBL" id="CUN22107.1"/>
    </source>
</evidence>
<organism evidence="1 2">
    <name type="scientific">Parabacteroides distasonis</name>
    <dbReference type="NCBI Taxonomy" id="823"/>
    <lineage>
        <taxon>Bacteria</taxon>
        <taxon>Pseudomonadati</taxon>
        <taxon>Bacteroidota</taxon>
        <taxon>Bacteroidia</taxon>
        <taxon>Bacteroidales</taxon>
        <taxon>Tannerellaceae</taxon>
        <taxon>Parabacteroides</taxon>
    </lineage>
</organism>
<protein>
    <submittedName>
        <fullName evidence="1">Uncharacterized protein</fullName>
    </submittedName>
</protein>
<proteinExistence type="predicted"/>